<accession>A0A9N8KXQ9</accession>
<keyword evidence="2" id="KW-1185">Reference proteome</keyword>
<dbReference type="AlphaFoldDB" id="A0A9N8KXQ9"/>
<evidence type="ECO:0000313" key="1">
    <source>
        <dbReference type="EMBL" id="CAD0201554.1"/>
    </source>
</evidence>
<proteinExistence type="predicted"/>
<sequence length="154" mass="17863">MPAWYRGGRHARVLIQISRADRVTGSKNAQLLYVNGSSPRQPSTPQLLRILEETIQKKVPKRLFQKPRSARGADRYRLSFNIAERTTDMMFQYRTKFVQHMLTSSLYANSAVGKPWEMIGSISEQIIDELLLGCLKEMELRDRVQELYQQETTT</sequence>
<protein>
    <submittedName>
        <fullName evidence="1">Uncharacterized protein</fullName>
    </submittedName>
</protein>
<dbReference type="EMBL" id="LR824017">
    <property type="protein sequence ID" value="CAD0201554.1"/>
    <property type="molecule type" value="Genomic_DNA"/>
</dbReference>
<name>A0A9N8KXQ9_CHRIL</name>
<dbReference type="OrthoDB" id="8193942at2759"/>
<reference evidence="1" key="1">
    <citation type="submission" date="2021-12" db="EMBL/GenBank/DDBJ databases">
        <authorList>
            <person name="King R."/>
        </authorList>
    </citation>
    <scope>NUCLEOTIDE SEQUENCE</scope>
</reference>
<organism evidence="1 2">
    <name type="scientific">Chrysodeixis includens</name>
    <name type="common">Soybean looper</name>
    <name type="synonym">Pseudoplusia includens</name>
    <dbReference type="NCBI Taxonomy" id="689277"/>
    <lineage>
        <taxon>Eukaryota</taxon>
        <taxon>Metazoa</taxon>
        <taxon>Ecdysozoa</taxon>
        <taxon>Arthropoda</taxon>
        <taxon>Hexapoda</taxon>
        <taxon>Insecta</taxon>
        <taxon>Pterygota</taxon>
        <taxon>Neoptera</taxon>
        <taxon>Endopterygota</taxon>
        <taxon>Lepidoptera</taxon>
        <taxon>Glossata</taxon>
        <taxon>Ditrysia</taxon>
        <taxon>Noctuoidea</taxon>
        <taxon>Noctuidae</taxon>
        <taxon>Plusiinae</taxon>
        <taxon>Chrysodeixis</taxon>
    </lineage>
</organism>
<gene>
    <name evidence="1" type="ORF">CINC_LOCUS3224</name>
</gene>
<dbReference type="Proteomes" id="UP001154114">
    <property type="component" value="Chromosome 14"/>
</dbReference>
<evidence type="ECO:0000313" key="2">
    <source>
        <dbReference type="Proteomes" id="UP001154114"/>
    </source>
</evidence>